<gene>
    <name evidence="3" type="ORF">US90_C0006G0009</name>
</gene>
<dbReference type="GO" id="GO:0046872">
    <property type="term" value="F:metal ion binding"/>
    <property type="evidence" value="ECO:0007669"/>
    <property type="project" value="InterPro"/>
</dbReference>
<dbReference type="STRING" id="1618490.US90_C0006G0009"/>
<keyword evidence="1" id="KW-0547">Nucleotide-binding</keyword>
<reference evidence="3 4" key="1">
    <citation type="journal article" date="2015" name="Nature">
        <title>rRNA introns, odd ribosomes, and small enigmatic genomes across a large radiation of phyla.</title>
        <authorList>
            <person name="Brown C.T."/>
            <person name="Hug L.A."/>
            <person name="Thomas B.C."/>
            <person name="Sharon I."/>
            <person name="Castelle C.J."/>
            <person name="Singh A."/>
            <person name="Wilkins M.J."/>
            <person name="Williams K.H."/>
            <person name="Banfield J.F."/>
        </authorList>
    </citation>
    <scope>NUCLEOTIDE SEQUENCE [LARGE SCALE GENOMIC DNA]</scope>
</reference>
<dbReference type="AlphaFoldDB" id="A0A0G0N015"/>
<dbReference type="GO" id="GO:0009432">
    <property type="term" value="P:SOS response"/>
    <property type="evidence" value="ECO:0007669"/>
    <property type="project" value="TreeGrafter"/>
</dbReference>
<dbReference type="GO" id="GO:0005737">
    <property type="term" value="C:cytoplasm"/>
    <property type="evidence" value="ECO:0007669"/>
    <property type="project" value="TreeGrafter"/>
</dbReference>
<keyword evidence="1" id="KW-0067">ATP-binding</keyword>
<keyword evidence="3" id="KW-0436">Ligase</keyword>
<dbReference type="GO" id="GO:0005524">
    <property type="term" value="F:ATP binding"/>
    <property type="evidence" value="ECO:0007669"/>
    <property type="project" value="UniProtKB-UniRule"/>
</dbReference>
<evidence type="ECO:0000259" key="2">
    <source>
        <dbReference type="PROSITE" id="PS50975"/>
    </source>
</evidence>
<dbReference type="EMBL" id="LBUT01000006">
    <property type="protein sequence ID" value="KKQ70456.1"/>
    <property type="molecule type" value="Genomic_DNA"/>
</dbReference>
<dbReference type="InterPro" id="IPR013651">
    <property type="entry name" value="ATP-grasp_RimK-type"/>
</dbReference>
<feature type="domain" description="ATP-grasp" evidence="2">
    <location>
        <begin position="144"/>
        <end position="353"/>
    </location>
</feature>
<dbReference type="Pfam" id="PF08443">
    <property type="entry name" value="RimK"/>
    <property type="match status" value="1"/>
</dbReference>
<protein>
    <submittedName>
        <fullName evidence="3">Alpha-L-glutamate ligase</fullName>
    </submittedName>
</protein>
<dbReference type="Gene3D" id="3.30.470.20">
    <property type="entry name" value="ATP-grasp fold, B domain"/>
    <property type="match status" value="1"/>
</dbReference>
<evidence type="ECO:0000313" key="3">
    <source>
        <dbReference type="EMBL" id="KKQ70456.1"/>
    </source>
</evidence>
<dbReference type="Proteomes" id="UP000034406">
    <property type="component" value="Unassembled WGS sequence"/>
</dbReference>
<dbReference type="PROSITE" id="PS50975">
    <property type="entry name" value="ATP_GRASP"/>
    <property type="match status" value="1"/>
</dbReference>
<accession>A0A0G0N015</accession>
<dbReference type="GO" id="GO:0018169">
    <property type="term" value="F:ribosomal S6-glutamic acid ligase activity"/>
    <property type="evidence" value="ECO:0007669"/>
    <property type="project" value="TreeGrafter"/>
</dbReference>
<proteinExistence type="predicted"/>
<organism evidence="3 4">
    <name type="scientific">Candidatus Shapirobacteria bacterium GW2011_GWE2_38_30</name>
    <dbReference type="NCBI Taxonomy" id="1618490"/>
    <lineage>
        <taxon>Bacteria</taxon>
        <taxon>Candidatus Shapironibacteriota</taxon>
    </lineage>
</organism>
<dbReference type="PANTHER" id="PTHR21621">
    <property type="entry name" value="RIBOSOMAL PROTEIN S6 MODIFICATION PROTEIN"/>
    <property type="match status" value="1"/>
</dbReference>
<dbReference type="PANTHER" id="PTHR21621:SF0">
    <property type="entry name" value="BETA-CITRYLGLUTAMATE SYNTHASE B-RELATED"/>
    <property type="match status" value="1"/>
</dbReference>
<comment type="caution">
    <text evidence="3">The sequence shown here is derived from an EMBL/GenBank/DDBJ whole genome shotgun (WGS) entry which is preliminary data.</text>
</comment>
<dbReference type="InterPro" id="IPR011761">
    <property type="entry name" value="ATP-grasp"/>
</dbReference>
<name>A0A0G0N015_9BACT</name>
<evidence type="ECO:0000256" key="1">
    <source>
        <dbReference type="PROSITE-ProRule" id="PRU00409"/>
    </source>
</evidence>
<evidence type="ECO:0000313" key="4">
    <source>
        <dbReference type="Proteomes" id="UP000034406"/>
    </source>
</evidence>
<sequence>MTKLYNFDVLIVYSQRLATSAYEKENNNTTPFPKGSRNESYNEVYSYFLDSCQKIGLKAALTTSADIVGPGFCRSFWEFNNDQWHKINSPCYSSFIFDKFSPTTATLKTNRQLLFSLSQIKPFNDPGLFNLFFDKQKTSNSFAQYAIPTVSLESNNLLSIQTALSALAKLIDRHPNSQDFSSDIIVKDRYGAGGRHVYKFDSKKLPKILSVITKNNHRSFVIQPFVNFDHGFNHDNNSAATDIRLVYLNGEIVQTYIRVAKSGEFRCNEHRGGTLTYIPLSAIPKIVLKMSNLIAKDLNNKRSLYALDFVISDNGNAYLLEGNTSPGLDWNLTLKHNEIEAKKLIRLVVQQLLIWATPPVITGPNSKKPYPSYSQTPFLVDTKTTEAIS</sequence>
<dbReference type="SUPFAM" id="SSF56059">
    <property type="entry name" value="Glutathione synthetase ATP-binding domain-like"/>
    <property type="match status" value="1"/>
</dbReference>